<evidence type="ECO:0000256" key="4">
    <source>
        <dbReference type="ARBA" id="ARBA00022958"/>
    </source>
</evidence>
<dbReference type="PaxDb" id="589924-Ferp_0112"/>
<dbReference type="SUPFAM" id="SSF51735">
    <property type="entry name" value="NAD(P)-binding Rossmann-fold domains"/>
    <property type="match status" value="2"/>
</dbReference>
<evidence type="ECO:0000313" key="9">
    <source>
        <dbReference type="EMBL" id="ADC64300.1"/>
    </source>
</evidence>
<gene>
    <name evidence="9" type="ordered locus">Ferp_0112</name>
</gene>
<dbReference type="PANTHER" id="PTHR43833:SF5">
    <property type="entry name" value="TRK SYSTEM POTASSIUM UPTAKE PROTEIN TRKA"/>
    <property type="match status" value="1"/>
</dbReference>
<dbReference type="Pfam" id="PF02254">
    <property type="entry name" value="TrkA_N"/>
    <property type="match status" value="2"/>
</dbReference>
<evidence type="ECO:0000259" key="8">
    <source>
        <dbReference type="PROSITE" id="PS51202"/>
    </source>
</evidence>
<dbReference type="RefSeq" id="WP_012964647.1">
    <property type="nucleotide sequence ID" value="NC_013849.1"/>
</dbReference>
<dbReference type="GeneID" id="8777604"/>
<feature type="domain" description="RCK C-terminal" evidence="8">
    <location>
        <begin position="135"/>
        <end position="217"/>
    </location>
</feature>
<keyword evidence="5" id="KW-0520">NAD</keyword>
<organism evidence="9 10">
    <name type="scientific">Ferroglobus placidus (strain DSM 10642 / AEDII12DO)</name>
    <dbReference type="NCBI Taxonomy" id="589924"/>
    <lineage>
        <taxon>Archaea</taxon>
        <taxon>Methanobacteriati</taxon>
        <taxon>Methanobacteriota</taxon>
        <taxon>Archaeoglobi</taxon>
        <taxon>Archaeoglobales</taxon>
        <taxon>Archaeoglobaceae</taxon>
        <taxon>Ferroglobus</taxon>
    </lineage>
</organism>
<dbReference type="InterPro" id="IPR006036">
    <property type="entry name" value="K_uptake_TrkA"/>
</dbReference>
<dbReference type="eggNOG" id="arCOG01959">
    <property type="taxonomic scope" value="Archaea"/>
</dbReference>
<dbReference type="AlphaFoldDB" id="D3S164"/>
<dbReference type="InterPro" id="IPR006037">
    <property type="entry name" value="RCK_C"/>
</dbReference>
<keyword evidence="3" id="KW-0633">Potassium transport</keyword>
<evidence type="ECO:0000256" key="3">
    <source>
        <dbReference type="ARBA" id="ARBA00022538"/>
    </source>
</evidence>
<feature type="domain" description="RCK C-terminal" evidence="8">
    <location>
        <begin position="354"/>
        <end position="434"/>
    </location>
</feature>
<keyword evidence="10" id="KW-1185">Reference proteome</keyword>
<dbReference type="Proteomes" id="UP000002613">
    <property type="component" value="Chromosome"/>
</dbReference>
<dbReference type="OrthoDB" id="27588at2157"/>
<dbReference type="GO" id="GO:0015079">
    <property type="term" value="F:potassium ion transmembrane transporter activity"/>
    <property type="evidence" value="ECO:0007669"/>
    <property type="project" value="InterPro"/>
</dbReference>
<dbReference type="Gene3D" id="3.30.70.1450">
    <property type="entry name" value="Regulator of K+ conductance, C-terminal domain"/>
    <property type="match status" value="2"/>
</dbReference>
<accession>D3S164</accession>
<proteinExistence type="predicted"/>
<dbReference type="GO" id="GO:0005886">
    <property type="term" value="C:plasma membrane"/>
    <property type="evidence" value="ECO:0007669"/>
    <property type="project" value="InterPro"/>
</dbReference>
<dbReference type="Pfam" id="PF02080">
    <property type="entry name" value="TrkA_C"/>
    <property type="match status" value="2"/>
</dbReference>
<dbReference type="PROSITE" id="PS51202">
    <property type="entry name" value="RCK_C"/>
    <property type="match status" value="2"/>
</dbReference>
<dbReference type="InterPro" id="IPR036721">
    <property type="entry name" value="RCK_C_sf"/>
</dbReference>
<dbReference type="SUPFAM" id="SSF116726">
    <property type="entry name" value="TrkA C-terminal domain-like"/>
    <property type="match status" value="2"/>
</dbReference>
<evidence type="ECO:0000256" key="6">
    <source>
        <dbReference type="ARBA" id="ARBA00023065"/>
    </source>
</evidence>
<dbReference type="InterPro" id="IPR036291">
    <property type="entry name" value="NAD(P)-bd_dom_sf"/>
</dbReference>
<reference evidence="9 10" key="2">
    <citation type="journal article" date="2011" name="Stand. Genomic Sci.">
        <title>Complete genome sequence of Ferroglobus placidus AEDII12DO.</title>
        <authorList>
            <person name="Anderson I."/>
            <person name="Risso C."/>
            <person name="Holmes D."/>
            <person name="Lucas S."/>
            <person name="Copeland A."/>
            <person name="Lapidus A."/>
            <person name="Cheng J.F."/>
            <person name="Bruce D."/>
            <person name="Goodwin L."/>
            <person name="Pitluck S."/>
            <person name="Saunders E."/>
            <person name="Brettin T."/>
            <person name="Detter J.C."/>
            <person name="Han C."/>
            <person name="Tapia R."/>
            <person name="Larimer F."/>
            <person name="Land M."/>
            <person name="Hauser L."/>
            <person name="Woyke T."/>
            <person name="Lovley D."/>
            <person name="Kyrpides N."/>
            <person name="Ivanova N."/>
        </authorList>
    </citation>
    <scope>NUCLEOTIDE SEQUENCE [LARGE SCALE GENOMIC DNA]</scope>
    <source>
        <strain evidence="10">DSM 10642 / AEDII12DO</strain>
    </source>
</reference>
<evidence type="ECO:0000256" key="1">
    <source>
        <dbReference type="ARBA" id="ARBA00003660"/>
    </source>
</evidence>
<dbReference type="Gene3D" id="3.40.50.720">
    <property type="entry name" value="NAD(P)-binding Rossmann-like Domain"/>
    <property type="match status" value="2"/>
</dbReference>
<evidence type="ECO:0000259" key="7">
    <source>
        <dbReference type="PROSITE" id="PS51201"/>
    </source>
</evidence>
<dbReference type="InterPro" id="IPR003148">
    <property type="entry name" value="RCK_N"/>
</dbReference>
<dbReference type="HOGENOM" id="CLU_046525_0_0_2"/>
<reference evidence="10" key="1">
    <citation type="submission" date="2010-02" db="EMBL/GenBank/DDBJ databases">
        <title>Complete sequence of Ferroglobus placidus DSM 10642.</title>
        <authorList>
            <consortium name="US DOE Joint Genome Institute"/>
            <person name="Lucas S."/>
            <person name="Copeland A."/>
            <person name="Lapidus A."/>
            <person name="Cheng J.-F."/>
            <person name="Bruce D."/>
            <person name="Goodwin L."/>
            <person name="Pitluck S."/>
            <person name="Saunders E."/>
            <person name="Brettin T."/>
            <person name="Detter J.C."/>
            <person name="Han C."/>
            <person name="Tapia R."/>
            <person name="Larimer F."/>
            <person name="Land M."/>
            <person name="Hauser L."/>
            <person name="Kyrpides N."/>
            <person name="Ivanova N."/>
            <person name="Holmes D."/>
            <person name="Lovley D."/>
            <person name="Kyrpides N."/>
            <person name="Anderson I.J."/>
            <person name="Woyke T."/>
        </authorList>
    </citation>
    <scope>NUCLEOTIDE SEQUENCE [LARGE SCALE GENOMIC DNA]</scope>
    <source>
        <strain evidence="10">DSM 10642 / AEDII12DO</strain>
    </source>
</reference>
<evidence type="ECO:0000256" key="5">
    <source>
        <dbReference type="ARBA" id="ARBA00023027"/>
    </source>
</evidence>
<dbReference type="KEGG" id="fpl:Ferp_0112"/>
<feature type="domain" description="RCK N-terminal" evidence="7">
    <location>
        <begin position="1"/>
        <end position="118"/>
    </location>
</feature>
<dbReference type="STRING" id="589924.Ferp_0112"/>
<keyword evidence="6" id="KW-0406">Ion transport</keyword>
<evidence type="ECO:0000313" key="10">
    <source>
        <dbReference type="Proteomes" id="UP000002613"/>
    </source>
</evidence>
<dbReference type="PROSITE" id="PS51201">
    <property type="entry name" value="RCK_N"/>
    <property type="match status" value="2"/>
</dbReference>
<evidence type="ECO:0000256" key="2">
    <source>
        <dbReference type="ARBA" id="ARBA00022448"/>
    </source>
</evidence>
<dbReference type="NCBIfam" id="NF007039">
    <property type="entry name" value="PRK09496.3-2"/>
    <property type="match status" value="1"/>
</dbReference>
<dbReference type="PRINTS" id="PR00335">
    <property type="entry name" value="KUPTAKETRKA"/>
</dbReference>
<feature type="domain" description="RCK N-terminal" evidence="7">
    <location>
        <begin position="220"/>
        <end position="337"/>
    </location>
</feature>
<keyword evidence="4" id="KW-0630">Potassium</keyword>
<keyword evidence="2" id="KW-0813">Transport</keyword>
<name>D3S164_FERPA</name>
<sequence length="434" mass="47602">MRIVIAGAGEVGYNIAKDVSDAHEVVVIESDEEKIIDLERLNVETIIGNAANVEILKKAEVKKADIFVAVTGNDEVNLLSGLAAKKLGAEKVIVRVGNPEYVDRPVIKNHPLGYDILLCPQLVLATEIAKLITIPGAVYFASIEDLEVVELQVSENSPIAGKRIAEINIPEGIIIGAIHRGNEIIVPKGEERIFPGDRLAVIGWSGQTGVARRIMGIPVVKNVVIFGGGTVGSYLARMLDKSSLNIKLIDSNERRCEELCSMLRRTKVIYGDATDMDLLIEEEVGKSDVVVAATDSDEKNLLSSLLAKNLGAKKAIARVEKGKYVELFEKVGVDVALSPRKVTYLEVMRQLRLMRVETLGDYEASIAVLEYVASKKLDGKKIREIKFPENTIVGAIKRNGEIIIPRGDTEIKLGDRLYILTSWRNVEKVDKMLS</sequence>
<dbReference type="EMBL" id="CP001899">
    <property type="protein sequence ID" value="ADC64300.1"/>
    <property type="molecule type" value="Genomic_DNA"/>
</dbReference>
<dbReference type="PANTHER" id="PTHR43833">
    <property type="entry name" value="POTASSIUM CHANNEL PROTEIN 2-RELATED-RELATED"/>
    <property type="match status" value="1"/>
</dbReference>
<comment type="function">
    <text evidence="1">Part of a potassium transport system.</text>
</comment>
<dbReference type="InterPro" id="IPR050721">
    <property type="entry name" value="Trk_Ktr_HKT_K-transport"/>
</dbReference>
<protein>
    <submittedName>
        <fullName evidence="9">TrkA-N domain protein</fullName>
    </submittedName>
</protein>